<dbReference type="PROSITE" id="PS51257">
    <property type="entry name" value="PROKAR_LIPOPROTEIN"/>
    <property type="match status" value="1"/>
</dbReference>
<evidence type="ECO:0000313" key="4">
    <source>
        <dbReference type="Proteomes" id="UP000581769"/>
    </source>
</evidence>
<dbReference type="EMBL" id="JACHMG010000001">
    <property type="protein sequence ID" value="MBB4687851.1"/>
    <property type="molecule type" value="Genomic_DNA"/>
</dbReference>
<evidence type="ECO:0000256" key="2">
    <source>
        <dbReference type="SAM" id="SignalP"/>
    </source>
</evidence>
<evidence type="ECO:0000256" key="1">
    <source>
        <dbReference type="SAM" id="MobiDB-lite"/>
    </source>
</evidence>
<keyword evidence="4" id="KW-1185">Reference proteome</keyword>
<keyword evidence="2" id="KW-0732">Signal</keyword>
<dbReference type="InterPro" id="IPR036182">
    <property type="entry name" value="PCuAC_sf"/>
</dbReference>
<evidence type="ECO:0000313" key="3">
    <source>
        <dbReference type="EMBL" id="MBB4687851.1"/>
    </source>
</evidence>
<accession>A0A840IYB6</accession>
<dbReference type="RefSeq" id="WP_184782633.1">
    <property type="nucleotide sequence ID" value="NZ_JACHMG010000001.1"/>
</dbReference>
<dbReference type="Gene3D" id="2.60.40.1890">
    <property type="entry name" value="PCu(A)C copper chaperone"/>
    <property type="match status" value="1"/>
</dbReference>
<sequence length="225" mass="22055">MRLQNRRVLGAGVSALGAALVLAGCGAGQITQTATQQPAVNGTYAQVKTLVLRNAAVQYPAEGSGYAAGQTAPLALRVINQGQRDDKLVSVTSAGTSAPAAVSGDTAIVAGHSLVIGPASAVEATGEKPAQGSSSEAAPPATGSASNSPSDSAQPPASGDNVATGTPGSPPPSSAQTQLGTGTVVLQGLKQPLWPGMTIPVTFTFQNAGPIVVELPVAAPTNARS</sequence>
<organism evidence="3 4">
    <name type="scientific">Amycolatopsis jiangsuensis</name>
    <dbReference type="NCBI Taxonomy" id="1181879"/>
    <lineage>
        <taxon>Bacteria</taxon>
        <taxon>Bacillati</taxon>
        <taxon>Actinomycetota</taxon>
        <taxon>Actinomycetes</taxon>
        <taxon>Pseudonocardiales</taxon>
        <taxon>Pseudonocardiaceae</taxon>
        <taxon>Amycolatopsis</taxon>
    </lineage>
</organism>
<name>A0A840IYB6_9PSEU</name>
<dbReference type="Pfam" id="PF04314">
    <property type="entry name" value="PCuAC"/>
    <property type="match status" value="1"/>
</dbReference>
<dbReference type="SUPFAM" id="SSF110087">
    <property type="entry name" value="DR1885-like metal-binding protein"/>
    <property type="match status" value="1"/>
</dbReference>
<feature type="chain" id="PRO_5039168699" evidence="2">
    <location>
        <begin position="24"/>
        <end position="225"/>
    </location>
</feature>
<protein>
    <submittedName>
        <fullName evidence="3">Copper(I)-binding protein</fullName>
    </submittedName>
</protein>
<feature type="compositionally biased region" description="Polar residues" evidence="1">
    <location>
        <begin position="143"/>
        <end position="155"/>
    </location>
</feature>
<comment type="caution">
    <text evidence="3">The sequence shown here is derived from an EMBL/GenBank/DDBJ whole genome shotgun (WGS) entry which is preliminary data.</text>
</comment>
<reference evidence="3 4" key="1">
    <citation type="submission" date="2020-08" db="EMBL/GenBank/DDBJ databases">
        <title>Sequencing the genomes of 1000 actinobacteria strains.</title>
        <authorList>
            <person name="Klenk H.-P."/>
        </authorList>
    </citation>
    <scope>NUCLEOTIDE SEQUENCE [LARGE SCALE GENOMIC DNA]</scope>
    <source>
        <strain evidence="3 4">DSM 45859</strain>
    </source>
</reference>
<gene>
    <name evidence="3" type="ORF">BJY18_005336</name>
</gene>
<feature type="region of interest" description="Disordered" evidence="1">
    <location>
        <begin position="123"/>
        <end position="178"/>
    </location>
</feature>
<proteinExistence type="predicted"/>
<dbReference type="Proteomes" id="UP000581769">
    <property type="component" value="Unassembled WGS sequence"/>
</dbReference>
<feature type="signal peptide" evidence="2">
    <location>
        <begin position="1"/>
        <end position="23"/>
    </location>
</feature>
<dbReference type="InterPro" id="IPR007410">
    <property type="entry name" value="LpqE-like"/>
</dbReference>
<dbReference type="AlphaFoldDB" id="A0A840IYB6"/>